<keyword evidence="6 15" id="KW-0472">Membrane</keyword>
<evidence type="ECO:0000256" key="6">
    <source>
        <dbReference type="ARBA" id="ARBA00023136"/>
    </source>
</evidence>
<dbReference type="PROSITE" id="PS00217">
    <property type="entry name" value="SUGAR_TRANSPORT_2"/>
    <property type="match status" value="1"/>
</dbReference>
<dbReference type="PRINTS" id="PR00171">
    <property type="entry name" value="SUGRTRNSPORT"/>
</dbReference>
<feature type="transmembrane region" description="Helical" evidence="15">
    <location>
        <begin position="143"/>
        <end position="165"/>
    </location>
</feature>
<comment type="catalytic activity">
    <reaction evidence="8">
        <text>D-glucose(out) = D-glucose(in)</text>
        <dbReference type="Rhea" id="RHEA:60376"/>
        <dbReference type="ChEBI" id="CHEBI:4167"/>
    </reaction>
    <physiologicalReaction direction="left-to-right" evidence="8">
        <dbReference type="Rhea" id="RHEA:60377"/>
    </physiologicalReaction>
</comment>
<feature type="transmembrane region" description="Helical" evidence="15">
    <location>
        <begin position="217"/>
        <end position="241"/>
    </location>
</feature>
<evidence type="ECO:0000256" key="1">
    <source>
        <dbReference type="ARBA" id="ARBA00004651"/>
    </source>
</evidence>
<comment type="subcellular location">
    <subcellularLocation>
        <location evidence="1">Cell membrane</location>
        <topology evidence="1">Multi-pass membrane protein</topology>
    </subcellularLocation>
</comment>
<feature type="transmembrane region" description="Helical" evidence="15">
    <location>
        <begin position="441"/>
        <end position="462"/>
    </location>
</feature>
<protein>
    <recommendedName>
        <fullName evidence="13">Hexose transporter 1</fullName>
    </recommendedName>
</protein>
<feature type="transmembrane region" description="Helical" evidence="15">
    <location>
        <begin position="347"/>
        <end position="366"/>
    </location>
</feature>
<evidence type="ECO:0000256" key="3">
    <source>
        <dbReference type="ARBA" id="ARBA00022448"/>
    </source>
</evidence>
<evidence type="ECO:0000256" key="14">
    <source>
        <dbReference type="RuleBase" id="RU003346"/>
    </source>
</evidence>
<dbReference type="VEuPathDB" id="ToxoDB:CSUI_000182"/>
<feature type="transmembrane region" description="Helical" evidence="15">
    <location>
        <begin position="307"/>
        <end position="327"/>
    </location>
</feature>
<dbReference type="InterPro" id="IPR036259">
    <property type="entry name" value="MFS_trans_sf"/>
</dbReference>
<comment type="catalytic activity">
    <reaction evidence="9">
        <text>D-xylose(out) = D-xylose(in)</text>
        <dbReference type="Rhea" id="RHEA:78427"/>
        <dbReference type="ChEBI" id="CHEBI:53455"/>
    </reaction>
    <physiologicalReaction direction="left-to-right" evidence="9">
        <dbReference type="Rhea" id="RHEA:78428"/>
    </physiologicalReaction>
</comment>
<dbReference type="NCBIfam" id="TIGR00879">
    <property type="entry name" value="SP"/>
    <property type="match status" value="1"/>
</dbReference>
<evidence type="ECO:0000256" key="5">
    <source>
        <dbReference type="ARBA" id="ARBA00022989"/>
    </source>
</evidence>
<evidence type="ECO:0000256" key="10">
    <source>
        <dbReference type="ARBA" id="ARBA00044662"/>
    </source>
</evidence>
<dbReference type="RefSeq" id="XP_067927603.1">
    <property type="nucleotide sequence ID" value="XM_068060416.1"/>
</dbReference>
<dbReference type="PROSITE" id="PS50850">
    <property type="entry name" value="MFS"/>
    <property type="match status" value="1"/>
</dbReference>
<feature type="transmembrane region" description="Helical" evidence="15">
    <location>
        <begin position="468"/>
        <end position="490"/>
    </location>
</feature>
<keyword evidence="5 15" id="KW-1133">Transmembrane helix</keyword>
<comment type="similarity">
    <text evidence="14">Belongs to the major facilitator superfamily. Sugar transporter (TC 2.A.1.1) family.</text>
</comment>
<evidence type="ECO:0000313" key="17">
    <source>
        <dbReference type="EMBL" id="PHJ25957.1"/>
    </source>
</evidence>
<feature type="transmembrane region" description="Helical" evidence="15">
    <location>
        <begin position="373"/>
        <end position="395"/>
    </location>
</feature>
<dbReference type="OrthoDB" id="6612291at2759"/>
<evidence type="ECO:0000256" key="11">
    <source>
        <dbReference type="ARBA" id="ARBA00044668"/>
    </source>
</evidence>
<feature type="transmembrane region" description="Helical" evidence="15">
    <location>
        <begin position="177"/>
        <end position="197"/>
    </location>
</feature>
<dbReference type="AlphaFoldDB" id="A0A2C6LD49"/>
<dbReference type="InterPro" id="IPR045263">
    <property type="entry name" value="GLUT"/>
</dbReference>
<comment type="catalytic activity">
    <reaction evidence="11">
        <text>D-glucosamine(out) = D-glucosamine(in)</text>
        <dbReference type="Rhea" id="RHEA:78423"/>
        <dbReference type="ChEBI" id="CHEBI:58723"/>
    </reaction>
    <physiologicalReaction direction="left-to-right" evidence="11">
        <dbReference type="Rhea" id="RHEA:78424"/>
    </physiologicalReaction>
</comment>
<comment type="catalytic activity">
    <reaction evidence="7">
        <text>D-galactose(in) = D-galactose(out)</text>
        <dbReference type="Rhea" id="RHEA:34915"/>
        <dbReference type="ChEBI" id="CHEBI:4139"/>
    </reaction>
    <physiologicalReaction direction="right-to-left" evidence="7">
        <dbReference type="Rhea" id="RHEA:34917"/>
    </physiologicalReaction>
</comment>
<name>A0A2C6LD49_9APIC</name>
<reference evidence="17 18" key="1">
    <citation type="journal article" date="2017" name="Int. J. Parasitol.">
        <title>The genome of the protozoan parasite Cystoisospora suis and a reverse vaccinology approach to identify vaccine candidates.</title>
        <authorList>
            <person name="Palmieri N."/>
            <person name="Shrestha A."/>
            <person name="Ruttkowski B."/>
            <person name="Beck T."/>
            <person name="Vogl C."/>
            <person name="Tomley F."/>
            <person name="Blake D.P."/>
            <person name="Joachim A."/>
        </authorList>
    </citation>
    <scope>NUCLEOTIDE SEQUENCE [LARGE SCALE GENOMIC DNA]</scope>
    <source>
        <strain evidence="17 18">Wien I</strain>
    </source>
</reference>
<evidence type="ECO:0000313" key="18">
    <source>
        <dbReference type="Proteomes" id="UP000221165"/>
    </source>
</evidence>
<evidence type="ECO:0000259" key="16">
    <source>
        <dbReference type="PROSITE" id="PS50850"/>
    </source>
</evidence>
<evidence type="ECO:0000256" key="7">
    <source>
        <dbReference type="ARBA" id="ARBA00044637"/>
    </source>
</evidence>
<accession>A0A2C6LD49</accession>
<gene>
    <name evidence="17" type="ORF">CSUI_000182</name>
</gene>
<dbReference type="Pfam" id="PF00083">
    <property type="entry name" value="Sugar_tr"/>
    <property type="match status" value="1"/>
</dbReference>
<dbReference type="SUPFAM" id="SSF103473">
    <property type="entry name" value="MFS general substrate transporter"/>
    <property type="match status" value="1"/>
</dbReference>
<dbReference type="GO" id="GO:0005886">
    <property type="term" value="C:plasma membrane"/>
    <property type="evidence" value="ECO:0007669"/>
    <property type="project" value="UniProtKB-SubCell"/>
</dbReference>
<dbReference type="GO" id="GO:0015149">
    <property type="term" value="F:hexose transmembrane transporter activity"/>
    <property type="evidence" value="ECO:0007669"/>
    <property type="project" value="TreeGrafter"/>
</dbReference>
<dbReference type="InterPro" id="IPR005829">
    <property type="entry name" value="Sugar_transporter_CS"/>
</dbReference>
<dbReference type="PANTHER" id="PTHR23503">
    <property type="entry name" value="SOLUTE CARRIER FAMILY 2"/>
    <property type="match status" value="1"/>
</dbReference>
<evidence type="ECO:0000256" key="4">
    <source>
        <dbReference type="ARBA" id="ARBA00022692"/>
    </source>
</evidence>
<evidence type="ECO:0000256" key="12">
    <source>
        <dbReference type="ARBA" id="ARBA00044710"/>
    </source>
</evidence>
<dbReference type="Gene3D" id="1.20.1250.20">
    <property type="entry name" value="MFS general substrate transporter like domains"/>
    <property type="match status" value="1"/>
</dbReference>
<evidence type="ECO:0000256" key="15">
    <source>
        <dbReference type="SAM" id="Phobius"/>
    </source>
</evidence>
<sequence length="564" mass="61220">MATQDMREKSLKREAESLWDIPPDSYAAKGCRCCSTASQLVMVAVLGSFQFGFNLSALNTSKAFIILDFGWCKTEEGGHYSDCNTGLVYGSLINTAVFLGACCGCLLGSRLTDFGRRSALIVTHLICTLGCILSAFAEGFPTLLIARLVVGVAVGLFTICVPMFISEVTPSDQRGYYGTWHQLFITIGIFFGTLLGLAFGNAPAGDEVYVLTDFQKFWWRIVLGLPVFISVFGICMLWWVYPFETPHFMVEKKQKARALALLREIYAREDVDEELQKIVRGRYQQKIQRAQQLNVWKALVHPTYRGVILLACLLSIMQQFSGINVLVANSNNLYSSLKLPQNAITGLTVGFTALNVVLTVITVPLVDRLGRRTLLLFSQACMFVAMCIAFVANLVDQHNTAVQWVTVACVYVFIVGFAVGYGPVLWIYLHEIFPPEIKQGAAGLASALNWVATVVIVLPSDFLLKEGFAVFVGICTVALAIIFFITLFFVKETKGLSIEDSPYFKGKSRAISSASGFGAGAAGGDRCYNHVGVTAGAGGPGMSSAPVPLAGKTGDLATGGTEMV</sequence>
<keyword evidence="3 14" id="KW-0813">Transport</keyword>
<feature type="transmembrane region" description="Helical" evidence="15">
    <location>
        <begin position="401"/>
        <end position="429"/>
    </location>
</feature>
<keyword evidence="18" id="KW-1185">Reference proteome</keyword>
<evidence type="ECO:0000256" key="8">
    <source>
        <dbReference type="ARBA" id="ARBA00044648"/>
    </source>
</evidence>
<proteinExistence type="inferred from homology"/>
<organism evidence="17 18">
    <name type="scientific">Cystoisospora suis</name>
    <dbReference type="NCBI Taxonomy" id="483139"/>
    <lineage>
        <taxon>Eukaryota</taxon>
        <taxon>Sar</taxon>
        <taxon>Alveolata</taxon>
        <taxon>Apicomplexa</taxon>
        <taxon>Conoidasida</taxon>
        <taxon>Coccidia</taxon>
        <taxon>Eucoccidiorida</taxon>
        <taxon>Eimeriorina</taxon>
        <taxon>Sarcocystidae</taxon>
        <taxon>Cystoisospora</taxon>
    </lineage>
</organism>
<comment type="catalytic activity">
    <reaction evidence="12">
        <text>D-fructose(out) = D-fructose(in)</text>
        <dbReference type="Rhea" id="RHEA:60372"/>
        <dbReference type="ChEBI" id="CHEBI:37721"/>
    </reaction>
    <physiologicalReaction direction="left-to-right" evidence="12">
        <dbReference type="Rhea" id="RHEA:60373"/>
    </physiologicalReaction>
</comment>
<dbReference type="InterPro" id="IPR005828">
    <property type="entry name" value="MFS_sugar_transport-like"/>
</dbReference>
<evidence type="ECO:0000256" key="2">
    <source>
        <dbReference type="ARBA" id="ARBA00011738"/>
    </source>
</evidence>
<dbReference type="Proteomes" id="UP000221165">
    <property type="component" value="Unassembled WGS sequence"/>
</dbReference>
<dbReference type="EMBL" id="MIGC01000082">
    <property type="protein sequence ID" value="PHJ25957.1"/>
    <property type="molecule type" value="Genomic_DNA"/>
</dbReference>
<feature type="domain" description="Major facilitator superfamily (MFS) profile" evidence="16">
    <location>
        <begin position="40"/>
        <end position="494"/>
    </location>
</feature>
<comment type="catalytic activity">
    <reaction evidence="10">
        <text>D-mannose(out) = D-mannose(in)</text>
        <dbReference type="Rhea" id="RHEA:78391"/>
        <dbReference type="ChEBI" id="CHEBI:4208"/>
    </reaction>
    <physiologicalReaction direction="left-to-right" evidence="10">
        <dbReference type="Rhea" id="RHEA:78392"/>
    </physiologicalReaction>
</comment>
<feature type="transmembrane region" description="Helical" evidence="15">
    <location>
        <begin position="87"/>
        <end position="107"/>
    </location>
</feature>
<comment type="caution">
    <text evidence="17">The sequence shown here is derived from an EMBL/GenBank/DDBJ whole genome shotgun (WGS) entry which is preliminary data.</text>
</comment>
<dbReference type="InterPro" id="IPR020846">
    <property type="entry name" value="MFS_dom"/>
</dbReference>
<dbReference type="GeneID" id="94423627"/>
<comment type="subunit">
    <text evidence="2">Homodimer.</text>
</comment>
<feature type="transmembrane region" description="Helical" evidence="15">
    <location>
        <begin position="119"/>
        <end position="137"/>
    </location>
</feature>
<evidence type="ECO:0000256" key="9">
    <source>
        <dbReference type="ARBA" id="ARBA00044656"/>
    </source>
</evidence>
<dbReference type="InterPro" id="IPR003663">
    <property type="entry name" value="Sugar/inositol_transpt"/>
</dbReference>
<keyword evidence="4 15" id="KW-0812">Transmembrane</keyword>
<dbReference type="PANTHER" id="PTHR23503:SF8">
    <property type="entry name" value="FACILITATED GLUCOSE TRANSPORTER PROTEIN 1"/>
    <property type="match status" value="1"/>
</dbReference>
<evidence type="ECO:0000256" key="13">
    <source>
        <dbReference type="ARBA" id="ARBA00044780"/>
    </source>
</evidence>
<dbReference type="PROSITE" id="PS00216">
    <property type="entry name" value="SUGAR_TRANSPORT_1"/>
    <property type="match status" value="1"/>
</dbReference>